<keyword evidence="1" id="KW-0812">Transmembrane</keyword>
<gene>
    <name evidence="2" type="ORF">COHA_003253</name>
</gene>
<name>A0AAD5H828_9CHLO</name>
<feature type="transmembrane region" description="Helical" evidence="1">
    <location>
        <begin position="105"/>
        <end position="128"/>
    </location>
</feature>
<evidence type="ECO:0000256" key="1">
    <source>
        <dbReference type="SAM" id="Phobius"/>
    </source>
</evidence>
<dbReference type="Proteomes" id="UP001205105">
    <property type="component" value="Unassembled WGS sequence"/>
</dbReference>
<evidence type="ECO:0000313" key="3">
    <source>
        <dbReference type="Proteomes" id="UP001205105"/>
    </source>
</evidence>
<keyword evidence="1" id="KW-0472">Membrane</keyword>
<keyword evidence="1" id="KW-1133">Transmembrane helix</keyword>
<organism evidence="2 3">
    <name type="scientific">Chlorella ohadii</name>
    <dbReference type="NCBI Taxonomy" id="2649997"/>
    <lineage>
        <taxon>Eukaryota</taxon>
        <taxon>Viridiplantae</taxon>
        <taxon>Chlorophyta</taxon>
        <taxon>core chlorophytes</taxon>
        <taxon>Trebouxiophyceae</taxon>
        <taxon>Chlorellales</taxon>
        <taxon>Chlorellaceae</taxon>
        <taxon>Chlorella clade</taxon>
        <taxon>Chlorella</taxon>
    </lineage>
</organism>
<proteinExistence type="predicted"/>
<dbReference type="AlphaFoldDB" id="A0AAD5H828"/>
<sequence>MTYPPMTYAEVLPTAAPAGAAPAPCPPSPFEAAPSAASCGFAPPTPMAGSFATAHQPSATASYPSAAPSMAYGMPPPAPATQFTYAPPADDKVRPSGCFNCSPEVGAAIGTVIGGTLAVIGVVALEVLRWAIIFA</sequence>
<dbReference type="EMBL" id="JADXDR010000043">
    <property type="protein sequence ID" value="KAI7843082.1"/>
    <property type="molecule type" value="Genomic_DNA"/>
</dbReference>
<protein>
    <submittedName>
        <fullName evidence="2">Uncharacterized protein</fullName>
    </submittedName>
</protein>
<evidence type="ECO:0000313" key="2">
    <source>
        <dbReference type="EMBL" id="KAI7843082.1"/>
    </source>
</evidence>
<comment type="caution">
    <text evidence="2">The sequence shown here is derived from an EMBL/GenBank/DDBJ whole genome shotgun (WGS) entry which is preliminary data.</text>
</comment>
<accession>A0AAD5H828</accession>
<reference evidence="2" key="1">
    <citation type="submission" date="2020-11" db="EMBL/GenBank/DDBJ databases">
        <title>Chlorella ohadii genome sequencing and assembly.</title>
        <authorList>
            <person name="Murik O."/>
            <person name="Treves H."/>
            <person name="Kedem I."/>
            <person name="Shotland Y."/>
            <person name="Kaplan A."/>
        </authorList>
    </citation>
    <scope>NUCLEOTIDE SEQUENCE</scope>
    <source>
        <strain evidence="2">1</strain>
    </source>
</reference>
<keyword evidence="3" id="KW-1185">Reference proteome</keyword>